<dbReference type="Pfam" id="PF01814">
    <property type="entry name" value="Hemerythrin"/>
    <property type="match status" value="1"/>
</dbReference>
<dbReference type="Gene3D" id="1.20.120.520">
    <property type="entry name" value="nmb1532 protein domain like"/>
    <property type="match status" value="1"/>
</dbReference>
<dbReference type="GeneID" id="65092199"/>
<name>A0A1L7UAE7_FUSMA</name>
<evidence type="ECO:0000313" key="2">
    <source>
        <dbReference type="EMBL" id="CVL04925.1"/>
    </source>
</evidence>
<gene>
    <name evidence="2" type="ORF">FMAN_12949</name>
</gene>
<sequence length="222" mass="25667">MSSIRSITSPQLRTVFRPQHFRSIQGPIRVQIATMSAVSNAIVKDHRELKKYYTEVVNSTDHDHQQRFGNQFVWELARHSISEELVIYPAMEKYMGDKGRRLADEDREEHHQVKERLKVFQNLKSTDPGYVPEIKHIWDLLDKHIEDEENRDLPALEKALAAHAEDADSLASSFERTKHFVPTRSHPSAGESPPFETVMGLLAAPIDRLADMFRKFPDKRDV</sequence>
<dbReference type="RefSeq" id="XP_041689029.1">
    <property type="nucleotide sequence ID" value="XM_041823450.1"/>
</dbReference>
<keyword evidence="3" id="KW-1185">Reference proteome</keyword>
<dbReference type="PANTHER" id="PTHR35585">
    <property type="entry name" value="HHE DOMAIN PROTEIN (AFU_ORTHOLOGUE AFUA_4G00730)"/>
    <property type="match status" value="1"/>
</dbReference>
<dbReference type="EMBL" id="FCQH01000015">
    <property type="protein sequence ID" value="CVL04925.1"/>
    <property type="molecule type" value="Genomic_DNA"/>
</dbReference>
<evidence type="ECO:0000313" key="3">
    <source>
        <dbReference type="Proteomes" id="UP000184255"/>
    </source>
</evidence>
<organism evidence="2 3">
    <name type="scientific">Fusarium mangiferae</name>
    <name type="common">Mango malformation disease fungus</name>
    <dbReference type="NCBI Taxonomy" id="192010"/>
    <lineage>
        <taxon>Eukaryota</taxon>
        <taxon>Fungi</taxon>
        <taxon>Dikarya</taxon>
        <taxon>Ascomycota</taxon>
        <taxon>Pezizomycotina</taxon>
        <taxon>Sordariomycetes</taxon>
        <taxon>Hypocreomycetidae</taxon>
        <taxon>Hypocreales</taxon>
        <taxon>Nectriaceae</taxon>
        <taxon>Fusarium</taxon>
        <taxon>Fusarium fujikuroi species complex</taxon>
    </lineage>
</organism>
<proteinExistence type="predicted"/>
<dbReference type="VEuPathDB" id="FungiDB:FMAN_12949"/>
<dbReference type="InterPro" id="IPR012312">
    <property type="entry name" value="Hemerythrin-like"/>
</dbReference>
<comment type="caution">
    <text evidence="2">The sequence shown here is derived from an EMBL/GenBank/DDBJ whole genome shotgun (WGS) entry which is preliminary data.</text>
</comment>
<dbReference type="AlphaFoldDB" id="A0A1L7UAE7"/>
<dbReference type="PANTHER" id="PTHR35585:SF1">
    <property type="entry name" value="HHE DOMAIN PROTEIN (AFU_ORTHOLOGUE AFUA_4G00730)"/>
    <property type="match status" value="1"/>
</dbReference>
<evidence type="ECO:0000259" key="1">
    <source>
        <dbReference type="Pfam" id="PF01814"/>
    </source>
</evidence>
<reference evidence="3" key="1">
    <citation type="journal article" date="2016" name="Genome Biol. Evol.">
        <title>Comparative 'omics' of the Fusarium fujikuroi species complex highlights differences in genetic potential and metabolite synthesis.</title>
        <authorList>
            <person name="Niehaus E.-M."/>
            <person name="Muensterkoetter M."/>
            <person name="Proctor R.H."/>
            <person name="Brown D.W."/>
            <person name="Sharon A."/>
            <person name="Idan Y."/>
            <person name="Oren-Young L."/>
            <person name="Sieber C.M."/>
            <person name="Novak O."/>
            <person name="Pencik A."/>
            <person name="Tarkowska D."/>
            <person name="Hromadova K."/>
            <person name="Freeman S."/>
            <person name="Maymon M."/>
            <person name="Elazar M."/>
            <person name="Youssef S.A."/>
            <person name="El-Shabrawy E.S.M."/>
            <person name="Shalaby A.B.A."/>
            <person name="Houterman P."/>
            <person name="Brock N.L."/>
            <person name="Burkhardt I."/>
            <person name="Tsavkelova E.A."/>
            <person name="Dickschat J.S."/>
            <person name="Galuszka P."/>
            <person name="Gueldener U."/>
            <person name="Tudzynski B."/>
        </authorList>
    </citation>
    <scope>NUCLEOTIDE SEQUENCE [LARGE SCALE GENOMIC DNA]</scope>
    <source>
        <strain evidence="3">MRC7560</strain>
    </source>
</reference>
<accession>A0A1L7UAE7</accession>
<dbReference type="Proteomes" id="UP000184255">
    <property type="component" value="Unassembled WGS sequence"/>
</dbReference>
<protein>
    <submittedName>
        <fullName evidence="2">Related to HHE domain protein</fullName>
    </submittedName>
</protein>
<feature type="domain" description="Hemerythrin-like" evidence="1">
    <location>
        <begin position="40"/>
        <end position="156"/>
    </location>
</feature>